<evidence type="ECO:0000259" key="4">
    <source>
        <dbReference type="Pfam" id="PF16472"/>
    </source>
</evidence>
<dbReference type="InterPro" id="IPR036582">
    <property type="entry name" value="Mao_N_sf"/>
</dbReference>
<dbReference type="InterPro" id="IPR012854">
    <property type="entry name" value="Cu_amine_oxidase-like_N"/>
</dbReference>
<protein>
    <recommendedName>
        <fullName evidence="7">DUF5050 domain-containing protein</fullName>
    </recommendedName>
</protein>
<evidence type="ECO:0000259" key="3">
    <source>
        <dbReference type="Pfam" id="PF07833"/>
    </source>
</evidence>
<feature type="region of interest" description="Disordered" evidence="1">
    <location>
        <begin position="474"/>
        <end position="504"/>
    </location>
</feature>
<name>A0ABS4H7T3_9BACL</name>
<keyword evidence="6" id="KW-1185">Reference proteome</keyword>
<comment type="caution">
    <text evidence="5">The sequence shown here is derived from an EMBL/GenBank/DDBJ whole genome shotgun (WGS) entry which is preliminary data.</text>
</comment>
<evidence type="ECO:0000313" key="6">
    <source>
        <dbReference type="Proteomes" id="UP001519273"/>
    </source>
</evidence>
<organism evidence="5 6">
    <name type="scientific">Paenibacillus sediminis</name>
    <dbReference type="NCBI Taxonomy" id="664909"/>
    <lineage>
        <taxon>Bacteria</taxon>
        <taxon>Bacillati</taxon>
        <taxon>Bacillota</taxon>
        <taxon>Bacilli</taxon>
        <taxon>Bacillales</taxon>
        <taxon>Paenibacillaceae</taxon>
        <taxon>Paenibacillus</taxon>
    </lineage>
</organism>
<dbReference type="InterPro" id="IPR011042">
    <property type="entry name" value="6-blade_b-propeller_TolB-like"/>
</dbReference>
<gene>
    <name evidence="5" type="ORF">J2Z20_003453</name>
</gene>
<evidence type="ECO:0008006" key="7">
    <source>
        <dbReference type="Google" id="ProtNLM"/>
    </source>
</evidence>
<accession>A0ABS4H7T3</accession>
<feature type="region of interest" description="Disordered" evidence="1">
    <location>
        <begin position="315"/>
        <end position="340"/>
    </location>
</feature>
<evidence type="ECO:0000256" key="2">
    <source>
        <dbReference type="SAM" id="SignalP"/>
    </source>
</evidence>
<dbReference type="Gene3D" id="2.120.10.30">
    <property type="entry name" value="TolB, C-terminal domain"/>
    <property type="match status" value="1"/>
</dbReference>
<dbReference type="EMBL" id="JAGGKP010000016">
    <property type="protein sequence ID" value="MBP1938531.1"/>
    <property type="molecule type" value="Genomic_DNA"/>
</dbReference>
<reference evidence="5 6" key="1">
    <citation type="submission" date="2021-03" db="EMBL/GenBank/DDBJ databases">
        <title>Genomic Encyclopedia of Type Strains, Phase IV (KMG-IV): sequencing the most valuable type-strain genomes for metagenomic binning, comparative biology and taxonomic classification.</title>
        <authorList>
            <person name="Goeker M."/>
        </authorList>
    </citation>
    <scope>NUCLEOTIDE SEQUENCE [LARGE SCALE GENOMIC DNA]</scope>
    <source>
        <strain evidence="5 6">DSM 23491</strain>
    </source>
</reference>
<feature type="signal peptide" evidence="2">
    <location>
        <begin position="1"/>
        <end position="26"/>
    </location>
</feature>
<dbReference type="Pfam" id="PF07833">
    <property type="entry name" value="Cu_amine_oxidN1"/>
    <property type="match status" value="1"/>
</dbReference>
<feature type="domain" description="Copper amine oxidase-like N-terminal" evidence="3">
    <location>
        <begin position="351"/>
        <end position="459"/>
    </location>
</feature>
<sequence length="651" mass="72888">MKKRRKLLVIICLVMLVQLFPGSRYAEIVDAKSVQAERGNTNGNYRSGMMVQKGDWIYFSGYHNNSPIGLYKMKSDGTSVKKLTDRTPYSINVVGNWVYYMEGGGEIFRIRTDGTEKTDLKVRGDNLLVVGDWVYFHNLADNWRLYKVSVDGKTKKRLTSESVNDINIFGDWIYYINQTDYSIYKIKTDGSMRKKITGTKAGELLVTQDGWMYFSASETIYRMKTDGTSKSQVKQGFPVNESGEYLYYVAYDLSSGAETIFRTKKDGSMKQLLGNGRYASLDIVGEWIYYSTEVDNEWYRYKMKLDGSQNQVVSIKGLNSKTPPKQPVKSETNSDKAENPVTAPSTLLLYVNSNAVDAKQGEPITRGGVLYVPVEPIVTGMGDTFKYISKPTAVLITKKDGTVIQVDATKSTAVVNGELVPISSMTLKDTKVPVQAKPVIVINNVYVPFDFIKNVLGYESGTFKQDSKDVVYVGKKPSNVPTTTPTPTPTPDQSSGGGKLDLPQYKTPAGWTPPQIKSEATEDWWKNKDILEKELGFINGTHFNPYGGNRKDGASLIVSDGYGGYYTNIVFYYWCGSLKNVDVGNKTPYIARELFHFYFGNESGDKLFKIMEDAYSGKDTSYVNTPFTIGGRQVKIVDNKDSVYLLIGNKK</sequence>
<dbReference type="RefSeq" id="WP_209853086.1">
    <property type="nucleotide sequence ID" value="NZ_CBCRVE010000009.1"/>
</dbReference>
<dbReference type="Gene3D" id="3.30.457.10">
    <property type="entry name" value="Copper amine oxidase-like, N-terminal domain"/>
    <property type="match status" value="1"/>
</dbReference>
<dbReference type="PANTHER" id="PTHR32256">
    <property type="match status" value="1"/>
</dbReference>
<dbReference type="Pfam" id="PF16472">
    <property type="entry name" value="DUF5050"/>
    <property type="match status" value="1"/>
</dbReference>
<evidence type="ECO:0000313" key="5">
    <source>
        <dbReference type="EMBL" id="MBP1938531.1"/>
    </source>
</evidence>
<dbReference type="InterPro" id="IPR032485">
    <property type="entry name" value="LRP1-like_beta_prop"/>
</dbReference>
<dbReference type="SUPFAM" id="SSF55383">
    <property type="entry name" value="Copper amine oxidase, domain N"/>
    <property type="match status" value="1"/>
</dbReference>
<keyword evidence="2" id="KW-0732">Signal</keyword>
<dbReference type="SUPFAM" id="SSF63829">
    <property type="entry name" value="Calcium-dependent phosphotriesterase"/>
    <property type="match status" value="1"/>
</dbReference>
<evidence type="ECO:0000256" key="1">
    <source>
        <dbReference type="SAM" id="MobiDB-lite"/>
    </source>
</evidence>
<dbReference type="PANTHER" id="PTHR32256:SF17">
    <property type="entry name" value="EGF-LIKE DOMAIN-CONTAINING PROTEIN"/>
    <property type="match status" value="1"/>
</dbReference>
<dbReference type="InterPro" id="IPR053369">
    <property type="entry name" value="SrfA-induced_signal"/>
</dbReference>
<feature type="domain" description="Prolow-density lipoprotein receptor-related protein 1-like beta-propeller" evidence="4">
    <location>
        <begin position="126"/>
        <end position="315"/>
    </location>
</feature>
<proteinExistence type="predicted"/>
<dbReference type="Proteomes" id="UP001519273">
    <property type="component" value="Unassembled WGS sequence"/>
</dbReference>
<feature type="chain" id="PRO_5046897691" description="DUF5050 domain-containing protein" evidence="2">
    <location>
        <begin position="27"/>
        <end position="651"/>
    </location>
</feature>